<reference evidence="2" key="1">
    <citation type="journal article" date="2014" name="Int. J. Syst. Evol. Microbiol.">
        <title>Complete genome sequence of Corynebacterium casei LMG S-19264T (=DSM 44701T), isolated from a smear-ripened cheese.</title>
        <authorList>
            <consortium name="US DOE Joint Genome Institute (JGI-PGF)"/>
            <person name="Walter F."/>
            <person name="Albersmeier A."/>
            <person name="Kalinowski J."/>
            <person name="Ruckert C."/>
        </authorList>
    </citation>
    <scope>NUCLEOTIDE SEQUENCE</scope>
    <source>
        <strain evidence="2">CGMCC 1.14988</strain>
    </source>
</reference>
<accession>A0A8J3EW12</accession>
<feature type="domain" description="Extradiol ring-cleavage dioxygenase class III enzyme subunit B" evidence="1">
    <location>
        <begin position="9"/>
        <end position="269"/>
    </location>
</feature>
<comment type="caution">
    <text evidence="2">The sequence shown here is derived from an EMBL/GenBank/DDBJ whole genome shotgun (WGS) entry which is preliminary data.</text>
</comment>
<dbReference type="EMBL" id="BMHA01000014">
    <property type="protein sequence ID" value="GGI09305.1"/>
    <property type="molecule type" value="Genomic_DNA"/>
</dbReference>
<dbReference type="GO" id="GO:0016702">
    <property type="term" value="F:oxidoreductase activity, acting on single donors with incorporation of molecular oxygen, incorporation of two atoms of oxygen"/>
    <property type="evidence" value="ECO:0007669"/>
    <property type="project" value="UniProtKB-ARBA"/>
</dbReference>
<dbReference type="RefSeq" id="WP_130650312.1">
    <property type="nucleotide sequence ID" value="NZ_BMHA01000014.1"/>
</dbReference>
<sequence length="291" mass="31876">MGEIVGAGLISHAPTIMFDEPTRRELNEGKEISLVPGLVRLRDEVLDALRPDTIVVLDTHWFTTVEHVVSAHDHREGKMTSSELPRGMCQVPYAYDGDPDLARLIEKHGNEHGTPTTAIDDPYLPVYYATVNLVHYLHRGEKFVSVSIVQTGDDDDFLTLGKAIGDAVAASDRRVVVLASGGMSHTFHRLKALPDHEASDPKHIVTPEARAADEERVAWMEAGDHARVIDGMDAYHPHSPEGGFGHYLAMAAAIGGRDCTAPGRRFSDYENATGTGQVHVWFDRPEGGWTA</sequence>
<dbReference type="InterPro" id="IPR004183">
    <property type="entry name" value="Xdiol_dOase_suB"/>
</dbReference>
<keyword evidence="2" id="KW-0223">Dioxygenase</keyword>
<dbReference type="Gene3D" id="3.40.830.10">
    <property type="entry name" value="LigB-like"/>
    <property type="match status" value="1"/>
</dbReference>
<gene>
    <name evidence="2" type="ORF">GCM10011354_33420</name>
</gene>
<dbReference type="SUPFAM" id="SSF53213">
    <property type="entry name" value="LigB-like"/>
    <property type="match status" value="1"/>
</dbReference>
<keyword evidence="2" id="KW-0560">Oxidoreductase</keyword>
<dbReference type="Proteomes" id="UP000650511">
    <property type="component" value="Unassembled WGS sequence"/>
</dbReference>
<evidence type="ECO:0000313" key="2">
    <source>
        <dbReference type="EMBL" id="GGI09305.1"/>
    </source>
</evidence>
<keyword evidence="3" id="KW-1185">Reference proteome</keyword>
<protein>
    <submittedName>
        <fullName evidence="2">Dioxygenase</fullName>
    </submittedName>
</protein>
<name>A0A8J3EW12_9ACTN</name>
<dbReference type="GO" id="GO:0008198">
    <property type="term" value="F:ferrous iron binding"/>
    <property type="evidence" value="ECO:0007669"/>
    <property type="project" value="InterPro"/>
</dbReference>
<evidence type="ECO:0000313" key="3">
    <source>
        <dbReference type="Proteomes" id="UP000650511"/>
    </source>
</evidence>
<organism evidence="2 3">
    <name type="scientific">Egicoccus halophilus</name>
    <dbReference type="NCBI Taxonomy" id="1670830"/>
    <lineage>
        <taxon>Bacteria</taxon>
        <taxon>Bacillati</taxon>
        <taxon>Actinomycetota</taxon>
        <taxon>Nitriliruptoria</taxon>
        <taxon>Egicoccales</taxon>
        <taxon>Egicoccaceae</taxon>
        <taxon>Egicoccus</taxon>
    </lineage>
</organism>
<evidence type="ECO:0000259" key="1">
    <source>
        <dbReference type="Pfam" id="PF02900"/>
    </source>
</evidence>
<dbReference type="OrthoDB" id="1676816at2"/>
<dbReference type="Pfam" id="PF02900">
    <property type="entry name" value="LigB"/>
    <property type="match status" value="1"/>
</dbReference>
<reference evidence="2" key="2">
    <citation type="submission" date="2020-09" db="EMBL/GenBank/DDBJ databases">
        <authorList>
            <person name="Sun Q."/>
            <person name="Zhou Y."/>
        </authorList>
    </citation>
    <scope>NUCLEOTIDE SEQUENCE</scope>
    <source>
        <strain evidence="2">CGMCC 1.14988</strain>
    </source>
</reference>
<proteinExistence type="predicted"/>
<dbReference type="AlphaFoldDB" id="A0A8J3EW12"/>